<keyword evidence="3" id="KW-0808">Transferase</keyword>
<dbReference type="Gene3D" id="3.90.550.10">
    <property type="entry name" value="Spore Coat Polysaccharide Biosynthesis Protein SpsA, Chain A"/>
    <property type="match status" value="1"/>
</dbReference>
<accession>A0ABS2Q7J2</accession>
<dbReference type="CDD" id="cd00761">
    <property type="entry name" value="Glyco_tranf_GTA_type"/>
    <property type="match status" value="1"/>
</dbReference>
<dbReference type="InterPro" id="IPR029044">
    <property type="entry name" value="Nucleotide-diphossugar_trans"/>
</dbReference>
<evidence type="ECO:0000256" key="3">
    <source>
        <dbReference type="ARBA" id="ARBA00022679"/>
    </source>
</evidence>
<dbReference type="EMBL" id="JAFBEV010000008">
    <property type="protein sequence ID" value="MBM7657754.1"/>
    <property type="molecule type" value="Genomic_DNA"/>
</dbReference>
<sequence>MQIASMEKELISVIVPIYKVEKYLSKCVDSILNQTYENLEIILINDGSPDNCGKMIDEYLVKDNRIKTIHKKNGGLSDARNAGLDVCQGKYVTCIDSDDYIEPDYIHYLYDLLKENDAALSICTHRYVTEDGAVINKVYDNSKVIIMNQEEALYQLCNSSLFSSSAWAKLYRKSDFANVRYPIGRIFEDLPTTYKLFMKADKIVFGQRALYDYVFRQGAISRQQFNPRRIDAIEFAEQMCNVVVCKYPRLKKVASKRLFEEYAYVLRNMVLSKSEDTKLIKSLYKKLVNVRHEAYKQGLTFKMKCYWGMSVLGIYSLKLGIRVEGSIHKIWMRTRK</sequence>
<dbReference type="Pfam" id="PF00535">
    <property type="entry name" value="Glycos_transf_2"/>
    <property type="match status" value="1"/>
</dbReference>
<dbReference type="InterPro" id="IPR001173">
    <property type="entry name" value="Glyco_trans_2-like"/>
</dbReference>
<comment type="similarity">
    <text evidence="1">Belongs to the glycosyltransferase 2 family.</text>
</comment>
<keyword evidence="2" id="KW-0328">Glycosyltransferase</keyword>
<organism evidence="5 6">
    <name type="scientific">Sporolactobacillus spathodeae</name>
    <dbReference type="NCBI Taxonomy" id="1465502"/>
    <lineage>
        <taxon>Bacteria</taxon>
        <taxon>Bacillati</taxon>
        <taxon>Bacillota</taxon>
        <taxon>Bacilli</taxon>
        <taxon>Bacillales</taxon>
        <taxon>Sporolactobacillaceae</taxon>
        <taxon>Sporolactobacillus</taxon>
    </lineage>
</organism>
<evidence type="ECO:0000256" key="2">
    <source>
        <dbReference type="ARBA" id="ARBA00022676"/>
    </source>
</evidence>
<gene>
    <name evidence="5" type="ORF">JOC27_001204</name>
</gene>
<dbReference type="RefSeq" id="WP_338062776.1">
    <property type="nucleotide sequence ID" value="NZ_CBCRXA010000006.1"/>
</dbReference>
<evidence type="ECO:0000313" key="6">
    <source>
        <dbReference type="Proteomes" id="UP000823201"/>
    </source>
</evidence>
<evidence type="ECO:0000256" key="1">
    <source>
        <dbReference type="ARBA" id="ARBA00006739"/>
    </source>
</evidence>
<feature type="domain" description="Glycosyltransferase 2-like" evidence="4">
    <location>
        <begin position="12"/>
        <end position="176"/>
    </location>
</feature>
<dbReference type="PANTHER" id="PTHR22916:SF51">
    <property type="entry name" value="GLYCOSYLTRANSFERASE EPSH-RELATED"/>
    <property type="match status" value="1"/>
</dbReference>
<name>A0ABS2Q7J2_9BACL</name>
<reference evidence="5 6" key="1">
    <citation type="submission" date="2021-01" db="EMBL/GenBank/DDBJ databases">
        <title>Genomic Encyclopedia of Type Strains, Phase IV (KMG-IV): sequencing the most valuable type-strain genomes for metagenomic binning, comparative biology and taxonomic classification.</title>
        <authorList>
            <person name="Goeker M."/>
        </authorList>
    </citation>
    <scope>NUCLEOTIDE SEQUENCE [LARGE SCALE GENOMIC DNA]</scope>
    <source>
        <strain evidence="5 6">DSM 100968</strain>
    </source>
</reference>
<evidence type="ECO:0000313" key="5">
    <source>
        <dbReference type="EMBL" id="MBM7657754.1"/>
    </source>
</evidence>
<dbReference type="SUPFAM" id="SSF53448">
    <property type="entry name" value="Nucleotide-diphospho-sugar transferases"/>
    <property type="match status" value="1"/>
</dbReference>
<evidence type="ECO:0000259" key="4">
    <source>
        <dbReference type="Pfam" id="PF00535"/>
    </source>
</evidence>
<comment type="caution">
    <text evidence="5">The sequence shown here is derived from an EMBL/GenBank/DDBJ whole genome shotgun (WGS) entry which is preliminary data.</text>
</comment>
<protein>
    <submittedName>
        <fullName evidence="5">Glycosyltransferase involved in cell wall biosynthesis</fullName>
    </submittedName>
</protein>
<dbReference type="PANTHER" id="PTHR22916">
    <property type="entry name" value="GLYCOSYLTRANSFERASE"/>
    <property type="match status" value="1"/>
</dbReference>
<proteinExistence type="inferred from homology"/>
<dbReference type="Proteomes" id="UP000823201">
    <property type="component" value="Unassembled WGS sequence"/>
</dbReference>
<keyword evidence="6" id="KW-1185">Reference proteome</keyword>